<evidence type="ECO:0000313" key="2">
    <source>
        <dbReference type="EMBL" id="PWQ93019.1"/>
    </source>
</evidence>
<keyword evidence="1" id="KW-0732">Signal</keyword>
<feature type="signal peptide" evidence="1">
    <location>
        <begin position="1"/>
        <end position="20"/>
    </location>
</feature>
<proteinExistence type="predicted"/>
<protein>
    <submittedName>
        <fullName evidence="2">Uncharacterized protein</fullName>
    </submittedName>
</protein>
<name>A0A317C413_9GAMM</name>
<dbReference type="SUPFAM" id="SSF75169">
    <property type="entry name" value="DsrEFH-like"/>
    <property type="match status" value="1"/>
</dbReference>
<dbReference type="PANTHER" id="PTHR37691:SF1">
    <property type="entry name" value="BLR3518 PROTEIN"/>
    <property type="match status" value="1"/>
</dbReference>
<organism evidence="2 3">
    <name type="scientific">Leucothrix pacifica</name>
    <dbReference type="NCBI Taxonomy" id="1247513"/>
    <lineage>
        <taxon>Bacteria</taxon>
        <taxon>Pseudomonadati</taxon>
        <taxon>Pseudomonadota</taxon>
        <taxon>Gammaproteobacteria</taxon>
        <taxon>Thiotrichales</taxon>
        <taxon>Thiotrichaceae</taxon>
        <taxon>Leucothrix</taxon>
    </lineage>
</organism>
<dbReference type="EMBL" id="QGKM01000069">
    <property type="protein sequence ID" value="PWQ93019.1"/>
    <property type="molecule type" value="Genomic_DNA"/>
</dbReference>
<evidence type="ECO:0000256" key="1">
    <source>
        <dbReference type="SAM" id="SignalP"/>
    </source>
</evidence>
<gene>
    <name evidence="2" type="ORF">DKW60_18195</name>
</gene>
<evidence type="ECO:0000313" key="3">
    <source>
        <dbReference type="Proteomes" id="UP000245539"/>
    </source>
</evidence>
<sequence>MTAGVFALALAFLIHSISVADSHAKDDSDAEEVRHRLVIQVSTDDPRTQTIALNNAVNLQKHYGIDNIDIEIVAYGPGLGMLTEKSSVMDRVSSLSLQEVAFSACGNTMQTIEKKTGVAPKLIEGVGTVQAGVARIMELQEQGYSYIRP</sequence>
<feature type="chain" id="PRO_5016292782" evidence="1">
    <location>
        <begin position="21"/>
        <end position="149"/>
    </location>
</feature>
<accession>A0A317C413</accession>
<comment type="caution">
    <text evidence="2">The sequence shown here is derived from an EMBL/GenBank/DDBJ whole genome shotgun (WGS) entry which is preliminary data.</text>
</comment>
<reference evidence="2 3" key="1">
    <citation type="submission" date="2018-05" db="EMBL/GenBank/DDBJ databases">
        <title>Leucothrix arctica sp. nov., isolated from Arctic seawater.</title>
        <authorList>
            <person name="Choi A."/>
            <person name="Baek K."/>
        </authorList>
    </citation>
    <scope>NUCLEOTIDE SEQUENCE [LARGE SCALE GENOMIC DNA]</scope>
    <source>
        <strain evidence="2 3">JCM 18388</strain>
    </source>
</reference>
<keyword evidence="3" id="KW-1185">Reference proteome</keyword>
<dbReference type="OrthoDB" id="6368782at2"/>
<dbReference type="Gene3D" id="3.40.1260.10">
    <property type="entry name" value="DsrEFH-like"/>
    <property type="match status" value="1"/>
</dbReference>
<dbReference type="PANTHER" id="PTHR37691">
    <property type="entry name" value="BLR3518 PROTEIN"/>
    <property type="match status" value="1"/>
</dbReference>
<dbReference type="AlphaFoldDB" id="A0A317C413"/>
<dbReference type="InterPro" id="IPR027396">
    <property type="entry name" value="DsrEFH-like"/>
</dbReference>
<dbReference type="Proteomes" id="UP000245539">
    <property type="component" value="Unassembled WGS sequence"/>
</dbReference>